<proteinExistence type="predicted"/>
<evidence type="ECO:0000256" key="1">
    <source>
        <dbReference type="SAM" id="MobiDB-lite"/>
    </source>
</evidence>
<dbReference type="EMBL" id="NMVI01000004">
    <property type="protein sequence ID" value="OYN90594.1"/>
    <property type="molecule type" value="Genomic_DNA"/>
</dbReference>
<comment type="caution">
    <text evidence="2">The sequence shown here is derived from an EMBL/GenBank/DDBJ whole genome shotgun (WGS) entry which is preliminary data.</text>
</comment>
<accession>A0A255EGD9</accession>
<dbReference type="RefSeq" id="WP_094449520.1">
    <property type="nucleotide sequence ID" value="NZ_NMVI01000004.1"/>
</dbReference>
<gene>
    <name evidence="2" type="ORF">CGZ92_00910</name>
</gene>
<organism evidence="2 3">
    <name type="scientific">Parenemella sanctibonifatiensis</name>
    <dbReference type="NCBI Taxonomy" id="2016505"/>
    <lineage>
        <taxon>Bacteria</taxon>
        <taxon>Bacillati</taxon>
        <taxon>Actinomycetota</taxon>
        <taxon>Actinomycetes</taxon>
        <taxon>Propionibacteriales</taxon>
        <taxon>Propionibacteriaceae</taxon>
        <taxon>Parenemella</taxon>
    </lineage>
</organism>
<reference evidence="2 3" key="1">
    <citation type="submission" date="2017-07" db="EMBL/GenBank/DDBJ databases">
        <title>Draft whole genome sequences of clinical Proprionibacteriaceae strains.</title>
        <authorList>
            <person name="Bernier A.-M."/>
            <person name="Bernard K."/>
            <person name="Domingo M.-C."/>
        </authorList>
    </citation>
    <scope>NUCLEOTIDE SEQUENCE [LARGE SCALE GENOMIC DNA]</scope>
    <source>
        <strain evidence="2 3">NML 160184</strain>
    </source>
</reference>
<protein>
    <submittedName>
        <fullName evidence="2">Uncharacterized protein</fullName>
    </submittedName>
</protein>
<name>A0A255EGD9_9ACTN</name>
<dbReference type="Proteomes" id="UP000216533">
    <property type="component" value="Unassembled WGS sequence"/>
</dbReference>
<dbReference type="AlphaFoldDB" id="A0A255EGD9"/>
<evidence type="ECO:0000313" key="2">
    <source>
        <dbReference type="EMBL" id="OYN90594.1"/>
    </source>
</evidence>
<evidence type="ECO:0000313" key="3">
    <source>
        <dbReference type="Proteomes" id="UP000216533"/>
    </source>
</evidence>
<sequence>MTESTAGSPSEYETIEAARAQARQQATTLERTISLQFSDAWGRGPGDELPGVRASFEREPGVVTLHHATESSPWPDPVTVTVDLSTGRELPARLSTMRGGTLSGGILSVSEAADQLGLDVDTTRRAVTAAVELVQVDIDQHRTLHQLHDNIETLGWRLNSTEEAAMMRQQHREDMARDAVWVDPADAAEAQYASWDAAGEEPTSSDSVTEDNDRAGVTPEWGTDPVGEPYTPERVAAIWIQATSTVDAYLASDRPIWHGT</sequence>
<feature type="region of interest" description="Disordered" evidence="1">
    <location>
        <begin position="196"/>
        <end position="229"/>
    </location>
</feature>